<dbReference type="EMBL" id="BMXR01000002">
    <property type="protein sequence ID" value="GGX46290.1"/>
    <property type="molecule type" value="Genomic_DNA"/>
</dbReference>
<reference evidence="2" key="2">
    <citation type="submission" date="2020-09" db="EMBL/GenBank/DDBJ databases">
        <authorList>
            <person name="Sun Q."/>
            <person name="Kim S."/>
        </authorList>
    </citation>
    <scope>NUCLEOTIDE SEQUENCE</scope>
    <source>
        <strain evidence="2">KCTC 22169</strain>
    </source>
</reference>
<reference evidence="2" key="1">
    <citation type="journal article" date="2014" name="Int. J. Syst. Evol. Microbiol.">
        <title>Complete genome sequence of Corynebacterium casei LMG S-19264T (=DSM 44701T), isolated from a smear-ripened cheese.</title>
        <authorList>
            <consortium name="US DOE Joint Genome Institute (JGI-PGF)"/>
            <person name="Walter F."/>
            <person name="Albersmeier A."/>
            <person name="Kalinowski J."/>
            <person name="Ruckert C."/>
        </authorList>
    </citation>
    <scope>NUCLEOTIDE SEQUENCE</scope>
    <source>
        <strain evidence="2">KCTC 22169</strain>
    </source>
</reference>
<dbReference type="Proteomes" id="UP000626148">
    <property type="component" value="Unassembled WGS sequence"/>
</dbReference>
<feature type="domain" description="DUF6933" evidence="1">
    <location>
        <begin position="9"/>
        <end position="182"/>
    </location>
</feature>
<sequence length="197" mass="22555">MTVPQPPIHIHATKKLAAKLPLDDLGFIATKKPRLRAVPDDSGTANPLSGWHANLITLQRRQCVFLVHNETRFPVFLKALKKPDYASFDMWFQDALMNTLLKCGAMDQQLDTAEYWLSEICFDAPADRSVQATLNRMAVDVEHLLFYDRADLADVSAYKLGVWLADRPCSINRQKDWIWPEKAMLDLLAEERFSEPR</sequence>
<dbReference type="RefSeq" id="WP_189607547.1">
    <property type="nucleotide sequence ID" value="NZ_BMXR01000002.1"/>
</dbReference>
<organism evidence="2 3">
    <name type="scientific">Saccharospirillum salsuginis</name>
    <dbReference type="NCBI Taxonomy" id="418750"/>
    <lineage>
        <taxon>Bacteria</taxon>
        <taxon>Pseudomonadati</taxon>
        <taxon>Pseudomonadota</taxon>
        <taxon>Gammaproteobacteria</taxon>
        <taxon>Oceanospirillales</taxon>
        <taxon>Saccharospirillaceae</taxon>
        <taxon>Saccharospirillum</taxon>
    </lineage>
</organism>
<dbReference type="InterPro" id="IPR053864">
    <property type="entry name" value="DUF6933"/>
</dbReference>
<evidence type="ECO:0000313" key="2">
    <source>
        <dbReference type="EMBL" id="GGX46290.1"/>
    </source>
</evidence>
<keyword evidence="3" id="KW-1185">Reference proteome</keyword>
<comment type="caution">
    <text evidence="2">The sequence shown here is derived from an EMBL/GenBank/DDBJ whole genome shotgun (WGS) entry which is preliminary data.</text>
</comment>
<accession>A0A918N6I5</accession>
<dbReference type="Pfam" id="PF22016">
    <property type="entry name" value="DUF6933"/>
    <property type="match status" value="1"/>
</dbReference>
<dbReference type="AlphaFoldDB" id="A0A918N6I5"/>
<proteinExistence type="predicted"/>
<evidence type="ECO:0000259" key="1">
    <source>
        <dbReference type="Pfam" id="PF22016"/>
    </source>
</evidence>
<evidence type="ECO:0000313" key="3">
    <source>
        <dbReference type="Proteomes" id="UP000626148"/>
    </source>
</evidence>
<name>A0A918N6I5_9GAMM</name>
<gene>
    <name evidence="2" type="ORF">GCM10007392_11700</name>
</gene>
<protein>
    <recommendedName>
        <fullName evidence="1">DUF6933 domain-containing protein</fullName>
    </recommendedName>
</protein>